<protein>
    <submittedName>
        <fullName evidence="1">Uncharacterized protein</fullName>
    </submittedName>
</protein>
<organism evidence="1 2">
    <name type="scientific">Adhaeribacter terrigena</name>
    <dbReference type="NCBI Taxonomy" id="2793070"/>
    <lineage>
        <taxon>Bacteria</taxon>
        <taxon>Pseudomonadati</taxon>
        <taxon>Bacteroidota</taxon>
        <taxon>Cytophagia</taxon>
        <taxon>Cytophagales</taxon>
        <taxon>Hymenobacteraceae</taxon>
        <taxon>Adhaeribacter</taxon>
    </lineage>
</organism>
<evidence type="ECO:0000313" key="2">
    <source>
        <dbReference type="Proteomes" id="UP000644147"/>
    </source>
</evidence>
<proteinExistence type="predicted"/>
<keyword evidence="2" id="KW-1185">Reference proteome</keyword>
<name>A0ABS1C660_9BACT</name>
<accession>A0ABS1C660</accession>
<comment type="caution">
    <text evidence="1">The sequence shown here is derived from an EMBL/GenBank/DDBJ whole genome shotgun (WGS) entry which is preliminary data.</text>
</comment>
<evidence type="ECO:0000313" key="1">
    <source>
        <dbReference type="EMBL" id="MBK0404861.1"/>
    </source>
</evidence>
<sequence length="56" mass="6278">MRTNLRMMALRKITEIAFSLFITALQHKKAGTSLLIFVLTGNFISHSGKQKTIGNE</sequence>
<gene>
    <name evidence="1" type="ORF">I5M27_17855</name>
</gene>
<dbReference type="EMBL" id="JAEHFX010000012">
    <property type="protein sequence ID" value="MBK0404861.1"/>
    <property type="molecule type" value="Genomic_DNA"/>
</dbReference>
<reference evidence="1 2" key="1">
    <citation type="submission" date="2020-12" db="EMBL/GenBank/DDBJ databases">
        <title>Bacterial novel species Adhaeribacter sp. BT258 isolated from soil.</title>
        <authorList>
            <person name="Jung H.-Y."/>
        </authorList>
    </citation>
    <scope>NUCLEOTIDE SEQUENCE [LARGE SCALE GENOMIC DNA]</scope>
    <source>
        <strain evidence="1 2">BT258</strain>
    </source>
</reference>
<dbReference type="RefSeq" id="WP_200507754.1">
    <property type="nucleotide sequence ID" value="NZ_JAEHFX010000012.1"/>
</dbReference>
<dbReference type="Proteomes" id="UP000644147">
    <property type="component" value="Unassembled WGS sequence"/>
</dbReference>